<gene>
    <name evidence="2" type="ORF">T265_09460</name>
</gene>
<evidence type="ECO:0000313" key="3">
    <source>
        <dbReference type="Proteomes" id="UP000054324"/>
    </source>
</evidence>
<sequence>MEPPDRIANRGQRSSPATSTYINTHATERAAPGRLIFQFLRYSRYPDTCIFVMHYSELNNYTFACSDVKIQMRPASVGEVIETRWSHLSEVWSSNPGPAV</sequence>
<dbReference type="KEGG" id="ovi:T265_09460"/>
<accession>A0A075A4U7</accession>
<dbReference type="Proteomes" id="UP000054324">
    <property type="component" value="Unassembled WGS sequence"/>
</dbReference>
<organism evidence="2 3">
    <name type="scientific">Opisthorchis viverrini</name>
    <name type="common">Southeast Asian liver fluke</name>
    <dbReference type="NCBI Taxonomy" id="6198"/>
    <lineage>
        <taxon>Eukaryota</taxon>
        <taxon>Metazoa</taxon>
        <taxon>Spiralia</taxon>
        <taxon>Lophotrochozoa</taxon>
        <taxon>Platyhelminthes</taxon>
        <taxon>Trematoda</taxon>
        <taxon>Digenea</taxon>
        <taxon>Opisthorchiida</taxon>
        <taxon>Opisthorchiata</taxon>
        <taxon>Opisthorchiidae</taxon>
        <taxon>Opisthorchis</taxon>
    </lineage>
</organism>
<dbReference type="RefSeq" id="XP_009173799.1">
    <property type="nucleotide sequence ID" value="XM_009175535.1"/>
</dbReference>
<evidence type="ECO:0000256" key="1">
    <source>
        <dbReference type="SAM" id="MobiDB-lite"/>
    </source>
</evidence>
<proteinExistence type="predicted"/>
<protein>
    <submittedName>
        <fullName evidence="2">Uncharacterized protein</fullName>
    </submittedName>
</protein>
<reference evidence="2 3" key="1">
    <citation type="submission" date="2013-11" db="EMBL/GenBank/DDBJ databases">
        <title>Opisthorchis viverrini - life in the bile duct.</title>
        <authorList>
            <person name="Young N.D."/>
            <person name="Nagarajan N."/>
            <person name="Lin S.J."/>
            <person name="Korhonen P.K."/>
            <person name="Jex A.R."/>
            <person name="Hall R.S."/>
            <person name="Safavi-Hemami H."/>
            <person name="Kaewkong W."/>
            <person name="Bertrand D."/>
            <person name="Gao S."/>
            <person name="Seet Q."/>
            <person name="Wongkham S."/>
            <person name="Teh B.T."/>
            <person name="Wongkham C."/>
            <person name="Intapan P.M."/>
            <person name="Maleewong W."/>
            <person name="Yang X."/>
            <person name="Hu M."/>
            <person name="Wang Z."/>
            <person name="Hofmann A."/>
            <person name="Sternberg P.W."/>
            <person name="Tan P."/>
            <person name="Wang J."/>
            <person name="Gasser R.B."/>
        </authorList>
    </citation>
    <scope>NUCLEOTIDE SEQUENCE [LARGE SCALE GENOMIC DNA]</scope>
</reference>
<name>A0A075A4U7_OPIVI</name>
<feature type="compositionally biased region" description="Polar residues" evidence="1">
    <location>
        <begin position="11"/>
        <end position="24"/>
    </location>
</feature>
<keyword evidence="3" id="KW-1185">Reference proteome</keyword>
<dbReference type="EMBL" id="KL596898">
    <property type="protein sequence ID" value="KER22444.1"/>
    <property type="molecule type" value="Genomic_DNA"/>
</dbReference>
<evidence type="ECO:0000313" key="2">
    <source>
        <dbReference type="EMBL" id="KER22444.1"/>
    </source>
</evidence>
<dbReference type="GeneID" id="20323629"/>
<feature type="region of interest" description="Disordered" evidence="1">
    <location>
        <begin position="1"/>
        <end position="24"/>
    </location>
</feature>
<dbReference type="AlphaFoldDB" id="A0A075A4U7"/>
<dbReference type="CTD" id="20323629"/>